<protein>
    <recommendedName>
        <fullName evidence="10">Aspartyl/glutamyl-tRNA(Asn/Gln) amidotransferase subunit B</fullName>
        <shortName evidence="10">Asp/Glu-ADT subunit B</shortName>
        <ecNumber evidence="10">6.3.5.-</ecNumber>
    </recommendedName>
</protein>
<dbReference type="PROSITE" id="PS01234">
    <property type="entry name" value="GATB"/>
    <property type="match status" value="1"/>
</dbReference>
<dbReference type="Pfam" id="PF02637">
    <property type="entry name" value="GatB_Yqey"/>
    <property type="match status" value="1"/>
</dbReference>
<dbReference type="RefSeq" id="WP_271192141.1">
    <property type="nucleotide sequence ID" value="NZ_CP115667.1"/>
</dbReference>
<dbReference type="SUPFAM" id="SSF89095">
    <property type="entry name" value="GatB/YqeY motif"/>
    <property type="match status" value="1"/>
</dbReference>
<comment type="similarity">
    <text evidence="1 10">Belongs to the GatB/GatE family. GatB subfamily.</text>
</comment>
<dbReference type="PANTHER" id="PTHR11659">
    <property type="entry name" value="GLUTAMYL-TRNA GLN AMIDOTRANSFERASE SUBUNIT B MITOCHONDRIAL AND PROKARYOTIC PET112-RELATED"/>
    <property type="match status" value="1"/>
</dbReference>
<evidence type="ECO:0000313" key="12">
    <source>
        <dbReference type="EMBL" id="WBW50616.1"/>
    </source>
</evidence>
<evidence type="ECO:0000256" key="10">
    <source>
        <dbReference type="HAMAP-Rule" id="MF_00121"/>
    </source>
</evidence>
<proteinExistence type="inferred from homology"/>
<name>A0ABY7QV13_9FIRM</name>
<keyword evidence="4 10" id="KW-0547">Nucleotide-binding</keyword>
<dbReference type="NCBIfam" id="TIGR00133">
    <property type="entry name" value="gatB"/>
    <property type="match status" value="1"/>
</dbReference>
<dbReference type="InterPro" id="IPR014746">
    <property type="entry name" value="Gln_synth/guanido_kin_cat_dom"/>
</dbReference>
<dbReference type="SMART" id="SM00845">
    <property type="entry name" value="GatB_Yqey"/>
    <property type="match status" value="1"/>
</dbReference>
<dbReference type="InterPro" id="IPR042114">
    <property type="entry name" value="GatB_C_1"/>
</dbReference>
<keyword evidence="13" id="KW-1185">Reference proteome</keyword>
<dbReference type="EMBL" id="CP115667">
    <property type="protein sequence ID" value="WBW50616.1"/>
    <property type="molecule type" value="Genomic_DNA"/>
</dbReference>
<dbReference type="NCBIfam" id="NF004012">
    <property type="entry name" value="PRK05477.1-2"/>
    <property type="match status" value="1"/>
</dbReference>
<evidence type="ECO:0000256" key="3">
    <source>
        <dbReference type="ARBA" id="ARBA00022598"/>
    </source>
</evidence>
<dbReference type="Gene3D" id="1.10.150.380">
    <property type="entry name" value="GatB domain, N-terminal subdomain"/>
    <property type="match status" value="1"/>
</dbReference>
<comment type="catalytic activity">
    <reaction evidence="9 10">
        <text>L-glutamyl-tRNA(Gln) + L-glutamine + ATP + H2O = L-glutaminyl-tRNA(Gln) + L-glutamate + ADP + phosphate + H(+)</text>
        <dbReference type="Rhea" id="RHEA:17521"/>
        <dbReference type="Rhea" id="RHEA-COMP:9681"/>
        <dbReference type="Rhea" id="RHEA-COMP:9684"/>
        <dbReference type="ChEBI" id="CHEBI:15377"/>
        <dbReference type="ChEBI" id="CHEBI:15378"/>
        <dbReference type="ChEBI" id="CHEBI:29985"/>
        <dbReference type="ChEBI" id="CHEBI:30616"/>
        <dbReference type="ChEBI" id="CHEBI:43474"/>
        <dbReference type="ChEBI" id="CHEBI:58359"/>
        <dbReference type="ChEBI" id="CHEBI:78520"/>
        <dbReference type="ChEBI" id="CHEBI:78521"/>
        <dbReference type="ChEBI" id="CHEBI:456216"/>
    </reaction>
</comment>
<evidence type="ECO:0000256" key="4">
    <source>
        <dbReference type="ARBA" id="ARBA00022741"/>
    </source>
</evidence>
<reference evidence="12 13" key="1">
    <citation type="submission" date="2023-01" db="EMBL/GenBank/DDBJ databases">
        <authorList>
            <person name="Lee S.H."/>
            <person name="Jung H.S."/>
            <person name="Yun J.U."/>
        </authorList>
    </citation>
    <scope>NUCLEOTIDE SEQUENCE [LARGE SCALE GENOMIC DNA]</scope>
    <source>
        <strain evidence="12 13">CBA3646</strain>
    </source>
</reference>
<dbReference type="Pfam" id="PF02934">
    <property type="entry name" value="GatB_N"/>
    <property type="match status" value="1"/>
</dbReference>
<dbReference type="InterPro" id="IPR023168">
    <property type="entry name" value="GatB_Yqey_C_2"/>
</dbReference>
<evidence type="ECO:0000256" key="7">
    <source>
        <dbReference type="ARBA" id="ARBA00024799"/>
    </source>
</evidence>
<comment type="catalytic activity">
    <reaction evidence="8 10">
        <text>L-aspartyl-tRNA(Asn) + L-glutamine + ATP + H2O = L-asparaginyl-tRNA(Asn) + L-glutamate + ADP + phosphate + 2 H(+)</text>
        <dbReference type="Rhea" id="RHEA:14513"/>
        <dbReference type="Rhea" id="RHEA-COMP:9674"/>
        <dbReference type="Rhea" id="RHEA-COMP:9677"/>
        <dbReference type="ChEBI" id="CHEBI:15377"/>
        <dbReference type="ChEBI" id="CHEBI:15378"/>
        <dbReference type="ChEBI" id="CHEBI:29985"/>
        <dbReference type="ChEBI" id="CHEBI:30616"/>
        <dbReference type="ChEBI" id="CHEBI:43474"/>
        <dbReference type="ChEBI" id="CHEBI:58359"/>
        <dbReference type="ChEBI" id="CHEBI:78515"/>
        <dbReference type="ChEBI" id="CHEBI:78516"/>
        <dbReference type="ChEBI" id="CHEBI:456216"/>
    </reaction>
</comment>
<evidence type="ECO:0000256" key="2">
    <source>
        <dbReference type="ARBA" id="ARBA00011123"/>
    </source>
</evidence>
<sequence length="474" mass="52992">MSYKTIVGLEIHVELSTVTKAFCSCENTFGGEPNTRVCPVCLALPGAMPVLNENVLNYTLMAALALNCTINKESKFDRKNYFYPDLTKGFQITQNDRPIAVEGHLTIDTDNGPKDIGIYQIQMEEDTGKSLHGDNETLIDYNRCGVPLIEIVSKPDMASGKEGRAFLENLRNTLKFIGVSDVKMEEGSLRCDVNVNVKDELTGKKTAVTEVKNLNSFRAVEKAIDFEVARHIALLENGEDELRTTRRWDDVNGQTVLMRVKYTQADYRFQPEGDLVPVVIDDAYIETIRAQLPELPADKKARFISAYNLSEYDAAVLTSSVQLAEFFESVAAKFDDANMVSNWIMTEVLRRVEDTEDNFEVPFEADDFVELLNFVKSGKINNNAGKKVLREMFESKAKPADIIEDKGLLQVSDDSAIGVWVDEVLKDNPQSIEDIKGGKDRAMGFLVGQVMKKSKGKANPGLVNKLLQEKIQKM</sequence>
<evidence type="ECO:0000256" key="6">
    <source>
        <dbReference type="ARBA" id="ARBA00022917"/>
    </source>
</evidence>
<dbReference type="InterPro" id="IPR017958">
    <property type="entry name" value="Gln-tRNA_amidoTrfase_suB_CS"/>
</dbReference>
<dbReference type="InterPro" id="IPR003789">
    <property type="entry name" value="Asn/Gln_tRNA_amidoTrase-B-like"/>
</dbReference>
<evidence type="ECO:0000256" key="9">
    <source>
        <dbReference type="ARBA" id="ARBA00047913"/>
    </source>
</evidence>
<comment type="subunit">
    <text evidence="2 10">Heterotrimer of A, B and C subunits.</text>
</comment>
<dbReference type="NCBIfam" id="NF004014">
    <property type="entry name" value="PRK05477.1-4"/>
    <property type="match status" value="1"/>
</dbReference>
<feature type="domain" description="Asn/Gln amidotransferase" evidence="11">
    <location>
        <begin position="325"/>
        <end position="471"/>
    </location>
</feature>
<evidence type="ECO:0000256" key="5">
    <source>
        <dbReference type="ARBA" id="ARBA00022840"/>
    </source>
</evidence>
<evidence type="ECO:0000313" key="13">
    <source>
        <dbReference type="Proteomes" id="UP001210339"/>
    </source>
</evidence>
<dbReference type="HAMAP" id="MF_00121">
    <property type="entry name" value="GatB"/>
    <property type="match status" value="1"/>
</dbReference>
<dbReference type="InterPro" id="IPR018027">
    <property type="entry name" value="Asn/Gln_amidotransferase"/>
</dbReference>
<comment type="function">
    <text evidence="7 10">Allows the formation of correctly charged Asn-tRNA(Asn) or Gln-tRNA(Gln) through the transamidation of misacylated Asp-tRNA(Asn) or Glu-tRNA(Gln) in organisms which lack either or both of asparaginyl-tRNA or glutaminyl-tRNA synthetases. The reaction takes place in the presence of glutamine and ATP through an activated phospho-Asp-tRNA(Asn) or phospho-Glu-tRNA(Gln).</text>
</comment>
<accession>A0ABY7QV13</accession>
<evidence type="ECO:0000256" key="1">
    <source>
        <dbReference type="ARBA" id="ARBA00005306"/>
    </source>
</evidence>
<dbReference type="PANTHER" id="PTHR11659:SF0">
    <property type="entry name" value="GLUTAMYL-TRNA(GLN) AMIDOTRANSFERASE SUBUNIT B, MITOCHONDRIAL"/>
    <property type="match status" value="1"/>
</dbReference>
<dbReference type="InterPro" id="IPR006075">
    <property type="entry name" value="Asn/Gln-tRNA_Trfase_suB/E_cat"/>
</dbReference>
<organism evidence="12 13">
    <name type="scientific">Peptoniphilus equinus</name>
    <dbReference type="NCBI Taxonomy" id="3016343"/>
    <lineage>
        <taxon>Bacteria</taxon>
        <taxon>Bacillati</taxon>
        <taxon>Bacillota</taxon>
        <taxon>Tissierellia</taxon>
        <taxon>Tissierellales</taxon>
        <taxon>Peptoniphilaceae</taxon>
        <taxon>Peptoniphilus</taxon>
    </lineage>
</organism>
<evidence type="ECO:0000259" key="11">
    <source>
        <dbReference type="SMART" id="SM00845"/>
    </source>
</evidence>
<gene>
    <name evidence="10 12" type="primary">gatB</name>
    <name evidence="12" type="ORF">O6R05_03455</name>
</gene>
<dbReference type="EC" id="6.3.5.-" evidence="10"/>
<dbReference type="InterPro" id="IPR017959">
    <property type="entry name" value="Asn/Gln-tRNA_amidoTrfase_suB/E"/>
</dbReference>
<dbReference type="Gene3D" id="1.10.10.410">
    <property type="match status" value="1"/>
</dbReference>
<keyword evidence="3 10" id="KW-0436">Ligase</keyword>
<dbReference type="Proteomes" id="UP001210339">
    <property type="component" value="Chromosome"/>
</dbReference>
<dbReference type="InterPro" id="IPR004413">
    <property type="entry name" value="GatB"/>
</dbReference>
<keyword evidence="5 10" id="KW-0067">ATP-binding</keyword>
<keyword evidence="6 10" id="KW-0648">Protein biosynthesis</keyword>
<evidence type="ECO:0000256" key="8">
    <source>
        <dbReference type="ARBA" id="ARBA00047380"/>
    </source>
</evidence>
<dbReference type="SUPFAM" id="SSF55931">
    <property type="entry name" value="Glutamine synthetase/guanido kinase"/>
    <property type="match status" value="1"/>
</dbReference>